<evidence type="ECO:0000313" key="5">
    <source>
        <dbReference type="Proteomes" id="UP000438429"/>
    </source>
</evidence>
<dbReference type="AlphaFoldDB" id="A0A6A4TAK1"/>
<proteinExistence type="predicted"/>
<dbReference type="InterPro" id="IPR001627">
    <property type="entry name" value="Semap_dom"/>
</dbReference>
<dbReference type="Pfam" id="PF01403">
    <property type="entry name" value="Sema"/>
    <property type="match status" value="1"/>
</dbReference>
<evidence type="ECO:0000259" key="3">
    <source>
        <dbReference type="PROSITE" id="PS51004"/>
    </source>
</evidence>
<dbReference type="InterPro" id="IPR027231">
    <property type="entry name" value="Semaphorin"/>
</dbReference>
<dbReference type="Gene3D" id="2.130.10.10">
    <property type="entry name" value="YVTN repeat-like/Quinoprotein amine dehydrogenase"/>
    <property type="match status" value="2"/>
</dbReference>
<dbReference type="SUPFAM" id="SSF101912">
    <property type="entry name" value="Sema domain"/>
    <property type="match status" value="1"/>
</dbReference>
<dbReference type="InterPro" id="IPR015943">
    <property type="entry name" value="WD40/YVTN_repeat-like_dom_sf"/>
</dbReference>
<dbReference type="PANTHER" id="PTHR11036">
    <property type="entry name" value="SEMAPHORIN"/>
    <property type="match status" value="1"/>
</dbReference>
<dbReference type="GO" id="GO:0030215">
    <property type="term" value="F:semaphorin receptor binding"/>
    <property type="evidence" value="ECO:0007669"/>
    <property type="project" value="InterPro"/>
</dbReference>
<dbReference type="GO" id="GO:0071526">
    <property type="term" value="P:semaphorin-plexin signaling pathway"/>
    <property type="evidence" value="ECO:0007669"/>
    <property type="project" value="TreeGrafter"/>
</dbReference>
<accession>A0A6A4TAK1</accession>
<gene>
    <name evidence="4" type="ORF">F2P81_005777</name>
</gene>
<dbReference type="GO" id="GO:0001755">
    <property type="term" value="P:neural crest cell migration"/>
    <property type="evidence" value="ECO:0007669"/>
    <property type="project" value="TreeGrafter"/>
</dbReference>
<evidence type="ECO:0000256" key="1">
    <source>
        <dbReference type="ARBA" id="ARBA00023180"/>
    </source>
</evidence>
<feature type="domain" description="Sema" evidence="3">
    <location>
        <begin position="343"/>
        <end position="605"/>
    </location>
</feature>
<dbReference type="PROSITE" id="PS51004">
    <property type="entry name" value="SEMA"/>
    <property type="match status" value="1"/>
</dbReference>
<comment type="caution">
    <text evidence="2">Lacks conserved residue(s) required for the propagation of feature annotation.</text>
</comment>
<evidence type="ECO:0000313" key="4">
    <source>
        <dbReference type="EMBL" id="KAF0042245.1"/>
    </source>
</evidence>
<dbReference type="GO" id="GO:0007411">
    <property type="term" value="P:axon guidance"/>
    <property type="evidence" value="ECO:0007669"/>
    <property type="project" value="TreeGrafter"/>
</dbReference>
<dbReference type="GO" id="GO:0005886">
    <property type="term" value="C:plasma membrane"/>
    <property type="evidence" value="ECO:0007669"/>
    <property type="project" value="TreeGrafter"/>
</dbReference>
<protein>
    <recommendedName>
        <fullName evidence="3">Sema domain-containing protein</fullName>
    </recommendedName>
</protein>
<evidence type="ECO:0000256" key="2">
    <source>
        <dbReference type="PROSITE-ProRule" id="PRU00352"/>
    </source>
</evidence>
<dbReference type="GO" id="GO:0045499">
    <property type="term" value="F:chemorepellent activity"/>
    <property type="evidence" value="ECO:0007669"/>
    <property type="project" value="TreeGrafter"/>
</dbReference>
<name>A0A6A4TAK1_SCOMX</name>
<dbReference type="EMBL" id="VEVO01000005">
    <property type="protein sequence ID" value="KAF0042245.1"/>
    <property type="molecule type" value="Genomic_DNA"/>
</dbReference>
<organism evidence="4 5">
    <name type="scientific">Scophthalmus maximus</name>
    <name type="common">Turbot</name>
    <name type="synonym">Psetta maxima</name>
    <dbReference type="NCBI Taxonomy" id="52904"/>
    <lineage>
        <taxon>Eukaryota</taxon>
        <taxon>Metazoa</taxon>
        <taxon>Chordata</taxon>
        <taxon>Craniata</taxon>
        <taxon>Vertebrata</taxon>
        <taxon>Euteleostomi</taxon>
        <taxon>Actinopterygii</taxon>
        <taxon>Neopterygii</taxon>
        <taxon>Teleostei</taxon>
        <taxon>Neoteleostei</taxon>
        <taxon>Acanthomorphata</taxon>
        <taxon>Carangaria</taxon>
        <taxon>Pleuronectiformes</taxon>
        <taxon>Pleuronectoidei</taxon>
        <taxon>Scophthalmidae</taxon>
        <taxon>Scophthalmus</taxon>
    </lineage>
</organism>
<dbReference type="GO" id="GO:0030335">
    <property type="term" value="P:positive regulation of cell migration"/>
    <property type="evidence" value="ECO:0007669"/>
    <property type="project" value="TreeGrafter"/>
</dbReference>
<dbReference type="InterPro" id="IPR036352">
    <property type="entry name" value="Semap_dom_sf"/>
</dbReference>
<comment type="caution">
    <text evidence="4">The sequence shown here is derived from an EMBL/GenBank/DDBJ whole genome shotgun (WGS) entry which is preliminary data.</text>
</comment>
<dbReference type="SMART" id="SM00630">
    <property type="entry name" value="Sema"/>
    <property type="match status" value="1"/>
</dbReference>
<reference evidence="4 5" key="1">
    <citation type="submission" date="2019-06" db="EMBL/GenBank/DDBJ databases">
        <title>Draft genomes of female and male turbot (Scophthalmus maximus).</title>
        <authorList>
            <person name="Xu H."/>
            <person name="Xu X.-W."/>
            <person name="Shao C."/>
            <person name="Chen S."/>
        </authorList>
    </citation>
    <scope>NUCLEOTIDE SEQUENCE [LARGE SCALE GENOMIC DNA]</scope>
    <source>
        <strain evidence="4">Ysfricsl-2016a</strain>
        <tissue evidence="4">Blood</tissue>
    </source>
</reference>
<sequence length="672" mass="74357">MDVFVRVQECKCVPGLQEKQWACEWGPDTGGAVSGETSICLKTTHCVLAVFAQATRPITEAFLTCGVAAPCSWHPPLQQLARLHSITLITQTLFTAVHSSRLEDEGGSLAGLFGELRLSSMSRGPWQQSVSQSPTSRFAYDSFTDFSDDLACSRNACLVVSTPVSVVHEIALLYVHQPRAPFQSSLFKTRSVKLIQHPTATHPDSVTITKSTLTQAQTDPTASGEGLQFCYYGNRGPSFLLPAVLAPPNGQLGVPRGTRTPKLHPNRRDDLFRVELDNAAGEEMFYNKKRTWESNKNDIRICRMKGKHEDECRNFMKVLLSRQGGLFVCGTNAFNPLCANYTVVVSRVGRVCKRDHGGSQRVLEKQWTSFLKARLNCSVPGDSHFYFNLLHSTSPVIRMHGRDILLGVFSTPANSIPGSAVCAFDMEQLAAVFDGRFKEQKSPESIWTPVPDEVIPKPRPGGCAVQGTRFNSSNSFPDDMLNFVKTHPLMDEAVPSLGQRPWIVRTMVRYQLNKIVVDTEAGPYRNRTVLFLGSSRGTLLKFLIMPNQDNTVTNSNIFLEELEGFNPDKCAEDSPQARQLLSLTLDRASHSLLLAFPSCVVRVPVARCQLYSRCMKLPFEQDVEQGNVAHLGDCDGQLSGAAIRSDRSVWDVFSDGTSTCEALDRVTAETFH</sequence>
<dbReference type="Proteomes" id="UP000438429">
    <property type="component" value="Unassembled WGS sequence"/>
</dbReference>
<dbReference type="PANTHER" id="PTHR11036:SF10">
    <property type="entry name" value="SEMAPHORIN-6B"/>
    <property type="match status" value="1"/>
</dbReference>
<keyword evidence="1" id="KW-0325">Glycoprotein</keyword>